<dbReference type="AlphaFoldDB" id="D2PI64"/>
<dbReference type="HOGENOM" id="CLU_2476178_0_0_2"/>
<sequence>MLQKFILQEISPTSALPSPFSWLMDISNAIRGLEMEIPPFKITRPNYLKEYFEGLTTYDEKVFNLIKPLLKGHYVVEGLLSTNGKGV</sequence>
<reference evidence="2" key="1">
    <citation type="journal article" date="2009" name="Proc. Natl. Acad. Sci. U.S.A.">
        <title>Biogeography of the Sulfolobus islandicus pan-genome.</title>
        <authorList>
            <person name="Reno M.L."/>
            <person name="Held N.L."/>
            <person name="Fields C.J."/>
            <person name="Burke P.V."/>
            <person name="Whitaker R.J."/>
        </authorList>
    </citation>
    <scope>NUCLEOTIDE SEQUENCE [LARGE SCALE GENOMIC DNA]</scope>
    <source>
        <strain evidence="2">L.D.8.5 / Lassen #2</strain>
    </source>
</reference>
<gene>
    <name evidence="1" type="ordered locus">LD85_0844</name>
</gene>
<accession>D2PI64</accession>
<evidence type="ECO:0000313" key="1">
    <source>
        <dbReference type="EMBL" id="ADB86558.1"/>
    </source>
</evidence>
<dbReference type="KEGG" id="sii:LD85_0844"/>
<name>D2PI64_SACI9</name>
<protein>
    <submittedName>
        <fullName evidence="1">Uncharacterized protein</fullName>
    </submittedName>
</protein>
<dbReference type="Proteomes" id="UP000001404">
    <property type="component" value="Chromosome"/>
</dbReference>
<dbReference type="EMBL" id="CP001731">
    <property type="protein sequence ID" value="ADB86558.1"/>
    <property type="molecule type" value="Genomic_DNA"/>
</dbReference>
<organism evidence="1 2">
    <name type="scientific">Saccharolobus islandicus (strain L.D.8.5 / Lassen #2)</name>
    <name type="common">Sulfolobus islandicus</name>
    <dbReference type="NCBI Taxonomy" id="425944"/>
    <lineage>
        <taxon>Archaea</taxon>
        <taxon>Thermoproteota</taxon>
        <taxon>Thermoprotei</taxon>
        <taxon>Sulfolobales</taxon>
        <taxon>Sulfolobaceae</taxon>
        <taxon>Saccharolobus</taxon>
    </lineage>
</organism>
<evidence type="ECO:0000313" key="2">
    <source>
        <dbReference type="Proteomes" id="UP000001404"/>
    </source>
</evidence>
<dbReference type="RefSeq" id="WP_012952526.1">
    <property type="nucleotide sequence ID" value="NC_013769.1"/>
</dbReference>
<proteinExistence type="predicted"/>